<sequence>MDKTMYWCGINLQWAYTDLLGYIRFKVTCPHLAKDILHDALIRYTVSGSVNKGSEPHAYIRSIAKNLIVDSYHNAQRFVSLEADSGLNREWLESPTLSVEQLNDIKQRLEMIQQILAQLPPRCRQVFWMYRVEGYTQSEIATALGISKNMVERHVMRAIVDLSSARALMVVEA</sequence>
<dbReference type="AlphaFoldDB" id="A0A5B8CR67"/>
<dbReference type="RefSeq" id="WP_140002809.1">
    <property type="nucleotide sequence ID" value="NZ_CP040946.1"/>
</dbReference>
<keyword evidence="3" id="KW-0731">Sigma factor</keyword>
<evidence type="ECO:0000259" key="5">
    <source>
        <dbReference type="Pfam" id="PF08281"/>
    </source>
</evidence>
<dbReference type="SUPFAM" id="SSF88946">
    <property type="entry name" value="Sigma2 domain of RNA polymerase sigma factors"/>
    <property type="match status" value="1"/>
</dbReference>
<keyword evidence="4" id="KW-0804">Transcription</keyword>
<evidence type="ECO:0000256" key="4">
    <source>
        <dbReference type="ARBA" id="ARBA00023163"/>
    </source>
</evidence>
<dbReference type="SUPFAM" id="SSF88659">
    <property type="entry name" value="Sigma3 and sigma4 domains of RNA polymerase sigma factors"/>
    <property type="match status" value="1"/>
</dbReference>
<protein>
    <submittedName>
        <fullName evidence="6">RNA polymerase sigma factor</fullName>
    </submittedName>
</protein>
<proteinExistence type="inferred from homology"/>
<evidence type="ECO:0000313" key="6">
    <source>
        <dbReference type="EMBL" id="QDC43580.1"/>
    </source>
</evidence>
<reference evidence="7" key="1">
    <citation type="journal article" date="2019" name="ISME J.">
        <title>Evolution in action: habitat transition from sediment to the pelagial leads to genome streamlining in Methylophilaceae.</title>
        <authorList>
            <person name="Salcher M."/>
            <person name="Schaefle D."/>
            <person name="Kaspar M."/>
            <person name="Neuenschwander S.M."/>
            <person name="Ghai R."/>
        </authorList>
    </citation>
    <scope>NUCLEOTIDE SEQUENCE [LARGE SCALE GENOMIC DNA]</scope>
    <source>
        <strain evidence="7">MMS-M-51</strain>
    </source>
</reference>
<gene>
    <name evidence="6" type="ORF">FIU01_02915</name>
</gene>
<evidence type="ECO:0000256" key="1">
    <source>
        <dbReference type="ARBA" id="ARBA00010641"/>
    </source>
</evidence>
<name>A0A5B8CR67_9PROT</name>
<evidence type="ECO:0000313" key="7">
    <source>
        <dbReference type="Proteomes" id="UP000311008"/>
    </source>
</evidence>
<keyword evidence="2" id="KW-0805">Transcription regulation</keyword>
<dbReference type="GO" id="GO:0006352">
    <property type="term" value="P:DNA-templated transcription initiation"/>
    <property type="evidence" value="ECO:0007669"/>
    <property type="project" value="InterPro"/>
</dbReference>
<evidence type="ECO:0000256" key="2">
    <source>
        <dbReference type="ARBA" id="ARBA00023015"/>
    </source>
</evidence>
<dbReference type="InterPro" id="IPR013324">
    <property type="entry name" value="RNA_pol_sigma_r3/r4-like"/>
</dbReference>
<evidence type="ECO:0000256" key="3">
    <source>
        <dbReference type="ARBA" id="ARBA00023082"/>
    </source>
</evidence>
<dbReference type="InterPro" id="IPR013249">
    <property type="entry name" value="RNA_pol_sigma70_r4_t2"/>
</dbReference>
<dbReference type="NCBIfam" id="TIGR02937">
    <property type="entry name" value="sigma70-ECF"/>
    <property type="match status" value="1"/>
</dbReference>
<dbReference type="InterPro" id="IPR013325">
    <property type="entry name" value="RNA_pol_sigma_r2"/>
</dbReference>
<comment type="similarity">
    <text evidence="1">Belongs to the sigma-70 factor family. ECF subfamily.</text>
</comment>
<dbReference type="GO" id="GO:0003677">
    <property type="term" value="F:DNA binding"/>
    <property type="evidence" value="ECO:0007669"/>
    <property type="project" value="InterPro"/>
</dbReference>
<dbReference type="Gene3D" id="1.10.10.10">
    <property type="entry name" value="Winged helix-like DNA-binding domain superfamily/Winged helix DNA-binding domain"/>
    <property type="match status" value="1"/>
</dbReference>
<dbReference type="CDD" id="cd06171">
    <property type="entry name" value="Sigma70_r4"/>
    <property type="match status" value="1"/>
</dbReference>
<dbReference type="Proteomes" id="UP000311008">
    <property type="component" value="Chromosome"/>
</dbReference>
<dbReference type="KEGG" id="mmec:FIU01_02915"/>
<dbReference type="InterPro" id="IPR036388">
    <property type="entry name" value="WH-like_DNA-bd_sf"/>
</dbReference>
<accession>A0A5B8CR67</accession>
<dbReference type="PANTHER" id="PTHR43133:SF63">
    <property type="entry name" value="RNA POLYMERASE SIGMA FACTOR FECI-RELATED"/>
    <property type="match status" value="1"/>
</dbReference>
<feature type="domain" description="RNA polymerase sigma factor 70 region 4 type 2" evidence="5">
    <location>
        <begin position="110"/>
        <end position="159"/>
    </location>
</feature>
<dbReference type="GO" id="GO:0016987">
    <property type="term" value="F:sigma factor activity"/>
    <property type="evidence" value="ECO:0007669"/>
    <property type="project" value="UniProtKB-KW"/>
</dbReference>
<dbReference type="EMBL" id="CP040946">
    <property type="protein sequence ID" value="QDC43580.1"/>
    <property type="molecule type" value="Genomic_DNA"/>
</dbReference>
<keyword evidence="7" id="KW-1185">Reference proteome</keyword>
<dbReference type="InterPro" id="IPR039425">
    <property type="entry name" value="RNA_pol_sigma-70-like"/>
</dbReference>
<organism evidence="6 7">
    <name type="scientific">Methylophilus medardicus</name>
    <dbReference type="NCBI Taxonomy" id="2588534"/>
    <lineage>
        <taxon>Bacteria</taxon>
        <taxon>Pseudomonadati</taxon>
        <taxon>Pseudomonadota</taxon>
        <taxon>Betaproteobacteria</taxon>
        <taxon>Nitrosomonadales</taxon>
        <taxon>Methylophilaceae</taxon>
        <taxon>Methylophilus</taxon>
    </lineage>
</organism>
<dbReference type="Pfam" id="PF08281">
    <property type="entry name" value="Sigma70_r4_2"/>
    <property type="match status" value="1"/>
</dbReference>
<dbReference type="OrthoDB" id="9783733at2"/>
<dbReference type="PANTHER" id="PTHR43133">
    <property type="entry name" value="RNA POLYMERASE ECF-TYPE SIGMA FACTO"/>
    <property type="match status" value="1"/>
</dbReference>
<dbReference type="InterPro" id="IPR014284">
    <property type="entry name" value="RNA_pol_sigma-70_dom"/>
</dbReference>
<dbReference type="Gene3D" id="1.10.1740.10">
    <property type="match status" value="1"/>
</dbReference>